<dbReference type="Proteomes" id="UP000247217">
    <property type="component" value="Segment"/>
</dbReference>
<sequence>MKKYFHTKLKMYFIERNGTFFLMGADGIEMELAYRPPVAKFIKDGIWIDVTEPTLEQAAKEAGIEQVTDMVSNLFDELPNAGSHSWDLMKLQAINRIRQILEESL</sequence>
<dbReference type="KEGG" id="vg:54991426"/>
<evidence type="ECO:0000313" key="1">
    <source>
        <dbReference type="EMBL" id="AWD92285.1"/>
    </source>
</evidence>
<protein>
    <submittedName>
        <fullName evidence="1">Uncharacterized protein</fullName>
    </submittedName>
</protein>
<evidence type="ECO:0000313" key="2">
    <source>
        <dbReference type="Proteomes" id="UP000247217"/>
    </source>
</evidence>
<dbReference type="RefSeq" id="YP_009800921.1">
    <property type="nucleotide sequence ID" value="NC_047960.1"/>
</dbReference>
<dbReference type="EMBL" id="MH051918">
    <property type="protein sequence ID" value="AWD92285.1"/>
    <property type="molecule type" value="Genomic_DNA"/>
</dbReference>
<accession>A0A2S1GSA6</accession>
<keyword evidence="2" id="KW-1185">Reference proteome</keyword>
<reference evidence="1" key="1">
    <citation type="submission" date="2018-03" db="EMBL/GenBank/DDBJ databases">
        <title>Complete genome sequence analysis of Enterobacteria phage IME347.</title>
        <authorList>
            <person name="Li P."/>
            <person name="Wang J."/>
            <person name="Tong Y."/>
        </authorList>
    </citation>
    <scope>NUCLEOTIDE SEQUENCE [LARGE SCALE GENOMIC DNA]</scope>
</reference>
<organism evidence="1">
    <name type="scientific">Escherichia phage vB_EcoS_IME347</name>
    <dbReference type="NCBI Taxonomy" id="2496546"/>
    <lineage>
        <taxon>Viruses</taxon>
        <taxon>Duplodnaviria</taxon>
        <taxon>Heunggongvirae</taxon>
        <taxon>Uroviricota</taxon>
        <taxon>Caudoviricetes</taxon>
        <taxon>Drexlerviridae</taxon>
        <taxon>Tunavirinae</taxon>
        <taxon>Badaguanvirus</taxon>
        <taxon>Badaguanvirus IME347</taxon>
    </lineage>
</organism>
<proteinExistence type="predicted"/>
<dbReference type="GeneID" id="54991426"/>
<name>A0A2S1GSA6_9CAUD</name>